<gene>
    <name evidence="2" type="ORF">RCC75_20530</name>
    <name evidence="3" type="ORF">RCG00_04550</name>
</gene>
<name>A0AA51R5G0_9GAMM</name>
<keyword evidence="1" id="KW-0812">Transmembrane</keyword>
<organism evidence="3">
    <name type="scientific">Thiothrix subterranea</name>
    <dbReference type="NCBI Taxonomy" id="2735563"/>
    <lineage>
        <taxon>Bacteria</taxon>
        <taxon>Pseudomonadati</taxon>
        <taxon>Pseudomonadota</taxon>
        <taxon>Gammaproteobacteria</taxon>
        <taxon>Thiotrichales</taxon>
        <taxon>Thiotrichaceae</taxon>
        <taxon>Thiothrix</taxon>
    </lineage>
</organism>
<keyword evidence="4" id="KW-1185">Reference proteome</keyword>
<accession>A0AA51R5G0</accession>
<dbReference type="RefSeq" id="WP_308136582.1">
    <property type="nucleotide sequence ID" value="NZ_CP133197.1"/>
</dbReference>
<sequence>MSGNQNKIPAPHLGQLLSDYPVFGAIGTRLMDALPHIWGSQAILGIFLAPYLGCFIYKPSARVLVAGILASYNIVSCQFWSFASLVKMGIFSVFI</sequence>
<feature type="transmembrane region" description="Helical" evidence="1">
    <location>
        <begin position="37"/>
        <end position="56"/>
    </location>
</feature>
<feature type="transmembrane region" description="Helical" evidence="1">
    <location>
        <begin position="63"/>
        <end position="83"/>
    </location>
</feature>
<dbReference type="EMBL" id="CP133217">
    <property type="protein sequence ID" value="WML87636.1"/>
    <property type="molecule type" value="Genomic_DNA"/>
</dbReference>
<evidence type="ECO:0000313" key="4">
    <source>
        <dbReference type="Proteomes" id="UP001223336"/>
    </source>
</evidence>
<keyword evidence="1" id="KW-0472">Membrane</keyword>
<dbReference type="AlphaFoldDB" id="A0AA51R5G0"/>
<reference evidence="3 4" key="1">
    <citation type="submission" date="2023-08" db="EMBL/GenBank/DDBJ databases">
        <title>New molecular markers tilS and rpoB for phylogenetic and monitoring studies of the genus Thiothrix biodiversity.</title>
        <authorList>
            <person name="Ravin N.V."/>
            <person name="Smolyakov D."/>
            <person name="Markov N.D."/>
            <person name="Beletsky A.V."/>
            <person name="Mardanov A.V."/>
            <person name="Rudenko T.S."/>
            <person name="Grabovich M.Y."/>
        </authorList>
    </citation>
    <scope>NUCLEOTIDE SEQUENCE</scope>
    <source>
        <strain evidence="3">DNT52</strain>
        <strain evidence="2 4">H33</strain>
    </source>
</reference>
<dbReference type="Proteomes" id="UP001229862">
    <property type="component" value="Chromosome"/>
</dbReference>
<dbReference type="Proteomes" id="UP001223336">
    <property type="component" value="Unassembled WGS sequence"/>
</dbReference>
<evidence type="ECO:0000256" key="1">
    <source>
        <dbReference type="SAM" id="Phobius"/>
    </source>
</evidence>
<protein>
    <submittedName>
        <fullName evidence="3">Uncharacterized protein</fullName>
    </submittedName>
</protein>
<keyword evidence="1" id="KW-1133">Transmembrane helix</keyword>
<evidence type="ECO:0000313" key="2">
    <source>
        <dbReference type="EMBL" id="MDQ5770928.1"/>
    </source>
</evidence>
<evidence type="ECO:0000313" key="3">
    <source>
        <dbReference type="EMBL" id="WML87636.1"/>
    </source>
</evidence>
<dbReference type="EMBL" id="JAVFKN010000046">
    <property type="protein sequence ID" value="MDQ5770928.1"/>
    <property type="molecule type" value="Genomic_DNA"/>
</dbReference>
<proteinExistence type="predicted"/>